<gene>
    <name evidence="11" type="ORF">JCM21142_31140</name>
</gene>
<dbReference type="Pfam" id="PF03553">
    <property type="entry name" value="Na_H_antiporter"/>
    <property type="match status" value="2"/>
</dbReference>
<evidence type="ECO:0000256" key="6">
    <source>
        <dbReference type="ARBA" id="ARBA00022989"/>
    </source>
</evidence>
<name>W7Y3B3_9BACT</name>
<comment type="subcellular location">
    <subcellularLocation>
        <location evidence="1">Cell membrane</location>
        <topology evidence="1">Multi-pass membrane protein</topology>
    </subcellularLocation>
</comment>
<feature type="transmembrane region" description="Helical" evidence="9">
    <location>
        <begin position="12"/>
        <end position="34"/>
    </location>
</feature>
<dbReference type="Proteomes" id="UP000019402">
    <property type="component" value="Unassembled WGS sequence"/>
</dbReference>
<keyword evidence="2" id="KW-0813">Transport</keyword>
<evidence type="ECO:0000259" key="10">
    <source>
        <dbReference type="Pfam" id="PF03553"/>
    </source>
</evidence>
<comment type="similarity">
    <text evidence="8">Belongs to the NhaC Na(+)/H(+) (TC 2.A.35) antiporter family.</text>
</comment>
<dbReference type="PANTHER" id="PTHR33451:SF5">
    <property type="entry name" value="NA+_H+ ANTIPORTER"/>
    <property type="match status" value="1"/>
</dbReference>
<feature type="transmembrane region" description="Helical" evidence="9">
    <location>
        <begin position="238"/>
        <end position="271"/>
    </location>
</feature>
<dbReference type="GO" id="GO:0015297">
    <property type="term" value="F:antiporter activity"/>
    <property type="evidence" value="ECO:0007669"/>
    <property type="project" value="UniProtKB-KW"/>
</dbReference>
<feature type="transmembrane region" description="Helical" evidence="9">
    <location>
        <begin position="78"/>
        <end position="96"/>
    </location>
</feature>
<proteinExistence type="inferred from homology"/>
<keyword evidence="7 9" id="KW-0472">Membrane</keyword>
<feature type="transmembrane region" description="Helical" evidence="9">
    <location>
        <begin position="332"/>
        <end position="355"/>
    </location>
</feature>
<organism evidence="11 12">
    <name type="scientific">Saccharicrinis fermentans DSM 9555 = JCM 21142</name>
    <dbReference type="NCBI Taxonomy" id="869213"/>
    <lineage>
        <taxon>Bacteria</taxon>
        <taxon>Pseudomonadati</taxon>
        <taxon>Bacteroidota</taxon>
        <taxon>Bacteroidia</taxon>
        <taxon>Marinilabiliales</taxon>
        <taxon>Marinilabiliaceae</taxon>
        <taxon>Saccharicrinis</taxon>
    </lineage>
</organism>
<keyword evidence="3" id="KW-0050">Antiport</keyword>
<keyword evidence="6 9" id="KW-1133">Transmembrane helix</keyword>
<dbReference type="EMBL" id="BAMD01000010">
    <property type="protein sequence ID" value="GAF02502.1"/>
    <property type="molecule type" value="Genomic_DNA"/>
</dbReference>
<dbReference type="PANTHER" id="PTHR33451">
    <property type="entry name" value="MALATE-2H(+)/NA(+)-LACTATE ANTIPORTER"/>
    <property type="match status" value="1"/>
</dbReference>
<evidence type="ECO:0000256" key="2">
    <source>
        <dbReference type="ARBA" id="ARBA00022448"/>
    </source>
</evidence>
<dbReference type="InterPro" id="IPR018461">
    <property type="entry name" value="Na/H_Antiport_NhaC-like_C"/>
</dbReference>
<accession>W7Y3B3</accession>
<evidence type="ECO:0000313" key="11">
    <source>
        <dbReference type="EMBL" id="GAF02502.1"/>
    </source>
</evidence>
<feature type="transmembrane region" description="Helical" evidence="9">
    <location>
        <begin position="196"/>
        <end position="217"/>
    </location>
</feature>
<evidence type="ECO:0000256" key="1">
    <source>
        <dbReference type="ARBA" id="ARBA00004651"/>
    </source>
</evidence>
<dbReference type="InterPro" id="IPR052180">
    <property type="entry name" value="NhaC_Na-H+_Antiporter"/>
</dbReference>
<protein>
    <submittedName>
        <fullName evidence="11">Malate-2H(+)/Na(+)-lactate antiporter</fullName>
    </submittedName>
</protein>
<evidence type="ECO:0000256" key="8">
    <source>
        <dbReference type="ARBA" id="ARBA00038435"/>
    </source>
</evidence>
<dbReference type="AlphaFoldDB" id="W7Y3B3"/>
<dbReference type="GO" id="GO:0005886">
    <property type="term" value="C:plasma membrane"/>
    <property type="evidence" value="ECO:0007669"/>
    <property type="project" value="UniProtKB-SubCell"/>
</dbReference>
<evidence type="ECO:0000256" key="5">
    <source>
        <dbReference type="ARBA" id="ARBA00022692"/>
    </source>
</evidence>
<feature type="transmembrane region" description="Helical" evidence="9">
    <location>
        <begin position="154"/>
        <end position="176"/>
    </location>
</feature>
<reference evidence="11" key="1">
    <citation type="journal article" date="2014" name="Genome Announc.">
        <title>Draft Genome Sequence of Cytophaga fermentans JCM 21142T, a Facultative Anaerobe Isolated from Marine Mud.</title>
        <authorList>
            <person name="Starns D."/>
            <person name="Oshima K."/>
            <person name="Suda W."/>
            <person name="Iino T."/>
            <person name="Yuki M."/>
            <person name="Inoue J."/>
            <person name="Kitamura K."/>
            <person name="Iida T."/>
            <person name="Darby A."/>
            <person name="Hattori M."/>
            <person name="Ohkuma M."/>
        </authorList>
    </citation>
    <scope>NUCLEOTIDE SEQUENCE [LARGE SCALE GENOMIC DNA]</scope>
    <source>
        <strain evidence="11">JCM 21142</strain>
    </source>
</reference>
<comment type="caution">
    <text evidence="11">The sequence shown here is derived from an EMBL/GenBank/DDBJ whole genome shotgun (WGS) entry which is preliminary data.</text>
</comment>
<keyword evidence="4" id="KW-1003">Cell membrane</keyword>
<keyword evidence="12" id="KW-1185">Reference proteome</keyword>
<feature type="domain" description="Na+/H+ antiporter NhaC-like C-terminal" evidence="10">
    <location>
        <begin position="14"/>
        <end position="217"/>
    </location>
</feature>
<keyword evidence="5 9" id="KW-0812">Transmembrane</keyword>
<feature type="transmembrane region" description="Helical" evidence="9">
    <location>
        <begin position="40"/>
        <end position="57"/>
    </location>
</feature>
<dbReference type="eggNOG" id="COG1757">
    <property type="taxonomic scope" value="Bacteria"/>
</dbReference>
<evidence type="ECO:0000256" key="4">
    <source>
        <dbReference type="ARBA" id="ARBA00022475"/>
    </source>
</evidence>
<evidence type="ECO:0000313" key="12">
    <source>
        <dbReference type="Proteomes" id="UP000019402"/>
    </source>
</evidence>
<feature type="domain" description="Na+/H+ antiporter NhaC-like C-terminal" evidence="10">
    <location>
        <begin position="242"/>
        <end position="432"/>
    </location>
</feature>
<dbReference type="RefSeq" id="WP_235208071.1">
    <property type="nucleotide sequence ID" value="NZ_BAMD01000010.1"/>
</dbReference>
<dbReference type="STRING" id="869213.GCA_000517085_02810"/>
<evidence type="ECO:0000256" key="9">
    <source>
        <dbReference type="SAM" id="Phobius"/>
    </source>
</evidence>
<sequence>MQKKMESKSLKHPILALLPIIVFLILYLVSSVISGDFYKMPVPVSFLVASVIALGMNTKRKFKDRTETYLKGMGNSGIMMMCLIFILAGVFANLAKTMGAVDATVTIGIHLLPPNVLIAGIFIIGCFISLSVGTSLGTVVALTPVSMGIAEQTGISVALALGAVIGGAMFGDNLSFISDTTIAAARTQGCKMRDKFRVNFIIVLPAAIITFIIYLFLNPQQTVPIVNHDIEYQWLKVMPYLFVLAAALAGMNVFMVLVFGSVLAMIIGLSIGSFDAWGMVNSIGNGMDGMSEIIIISILVGGMVEIIRYNGGIDYIIRLIGKNTRSKRGAELSLALLTSIVNVFTANNTITILMVGPLAKDISAEYGIKARRSASILDTFSCFMQGLLPYGAQILAVIGLAGASISPFEIMQYLFYPYLMGLISILAILFGFPKLKD</sequence>
<feature type="transmembrane region" description="Helical" evidence="9">
    <location>
        <begin position="116"/>
        <end position="142"/>
    </location>
</feature>
<feature type="transmembrane region" description="Helical" evidence="9">
    <location>
        <begin position="291"/>
        <end position="311"/>
    </location>
</feature>
<evidence type="ECO:0000256" key="7">
    <source>
        <dbReference type="ARBA" id="ARBA00023136"/>
    </source>
</evidence>
<evidence type="ECO:0000256" key="3">
    <source>
        <dbReference type="ARBA" id="ARBA00022449"/>
    </source>
</evidence>
<feature type="transmembrane region" description="Helical" evidence="9">
    <location>
        <begin position="387"/>
        <end position="406"/>
    </location>
</feature>
<feature type="transmembrane region" description="Helical" evidence="9">
    <location>
        <begin position="413"/>
        <end position="432"/>
    </location>
</feature>